<dbReference type="EMBL" id="CP002859">
    <property type="protein sequence ID" value="AEI51419.1"/>
    <property type="molecule type" value="Genomic_DNA"/>
</dbReference>
<reference evidence="3" key="1">
    <citation type="submission" date="2011-06" db="EMBL/GenBank/DDBJ databases">
        <title>The complete genome of chromosome of Runella slithyformis DSM 19594.</title>
        <authorList>
            <consortium name="US DOE Joint Genome Institute (JGI-PGF)"/>
            <person name="Lucas S."/>
            <person name="Han J."/>
            <person name="Lapidus A."/>
            <person name="Bruce D."/>
            <person name="Goodwin L."/>
            <person name="Pitluck S."/>
            <person name="Peters L."/>
            <person name="Kyrpides N."/>
            <person name="Mavromatis K."/>
            <person name="Ivanova N."/>
            <person name="Ovchinnikova G."/>
            <person name="Zhang X."/>
            <person name="Misra M."/>
            <person name="Detter J.C."/>
            <person name="Tapia R."/>
            <person name="Han C."/>
            <person name="Land M."/>
            <person name="Hauser L."/>
            <person name="Markowitz V."/>
            <person name="Cheng J.-F."/>
            <person name="Hugenholtz P."/>
            <person name="Woyke T."/>
            <person name="Wu D."/>
            <person name="Tindall B."/>
            <person name="Faehrich R."/>
            <person name="Brambilla E."/>
            <person name="Klenk H.-P."/>
            <person name="Eisen J.A."/>
        </authorList>
    </citation>
    <scope>NUCLEOTIDE SEQUENCE [LARGE SCALE GENOMIC DNA]</scope>
    <source>
        <strain evidence="3">ATCC 29530 / DSM 19594 / LMG 11500 / NCIMB 11436 / LSU 4</strain>
    </source>
</reference>
<dbReference type="AlphaFoldDB" id="A0A7U4E8N2"/>
<accession>A0A7U4E8N2</accession>
<reference evidence="2 3" key="2">
    <citation type="journal article" date="2012" name="Stand. Genomic Sci.">
        <title>Complete genome sequence of the aquatic bacterium Runella slithyformis type strain (LSU 4(T)).</title>
        <authorList>
            <person name="Copeland A."/>
            <person name="Zhang X."/>
            <person name="Misra M."/>
            <person name="Lapidus A."/>
            <person name="Nolan M."/>
            <person name="Lucas S."/>
            <person name="Deshpande S."/>
            <person name="Cheng J.F."/>
            <person name="Tapia R."/>
            <person name="Goodwin L.A."/>
            <person name="Pitluck S."/>
            <person name="Liolios K."/>
            <person name="Pagani I."/>
            <person name="Ivanova N."/>
            <person name="Mikhailova N."/>
            <person name="Pati A."/>
            <person name="Chen A."/>
            <person name="Palaniappan K."/>
            <person name="Land M."/>
            <person name="Hauser L."/>
            <person name="Pan C."/>
            <person name="Jeffries C.D."/>
            <person name="Detter J.C."/>
            <person name="Brambilla E.M."/>
            <person name="Rohde M."/>
            <person name="Djao O.D."/>
            <person name="Goker M."/>
            <person name="Sikorski J."/>
            <person name="Tindall B.J."/>
            <person name="Woyke T."/>
            <person name="Bristow J."/>
            <person name="Eisen J.A."/>
            <person name="Markowitz V."/>
            <person name="Hugenholtz P."/>
            <person name="Kyrpides N.C."/>
            <person name="Klenk H.P."/>
            <person name="Mavromatis K."/>
        </authorList>
    </citation>
    <scope>NUCLEOTIDE SEQUENCE [LARGE SCALE GENOMIC DNA]</scope>
    <source>
        <strain evidence="3">ATCC 29530 / DSM 19594 / LMG 11500 / NCIMB 11436 / LSU 4</strain>
    </source>
</reference>
<dbReference type="NCBIfam" id="TIGR01451">
    <property type="entry name" value="B_ant_repeat"/>
    <property type="match status" value="1"/>
</dbReference>
<dbReference type="Proteomes" id="UP000000493">
    <property type="component" value="Chromosome"/>
</dbReference>
<keyword evidence="3" id="KW-1185">Reference proteome</keyword>
<name>A0A7U4E8N2_RUNSL</name>
<protein>
    <submittedName>
        <fullName evidence="2">Conserved repeat domain protein</fullName>
    </submittedName>
</protein>
<sequence>MSQKVRISMIGMVWVLMGFLKAAYAQLSTNTVKYKITYTAATQTYTAWVVPDYSVPNANNSTTVEKGGTAQYTIVVPKDFVITEITDIKGTWTKPTDSGFIKLGPGNSGQTWTGLDPSLNYYVIGKTPSETDYGTFTAGTAVALFSFKGNGCFGPIKPLPAGDPFIQAADANYSLNVANSFYSRSGQPAGGNVNPLEQFINITGSAALCSGGSSDLSITKTLTGAKVRTLNETVTYRLVVRNQGPDAATNIVVKDSVSAGLVIKSATAGTGTFTSPLWNIPTLASGDSAVLTVTTQIVAEGVNYNYGIIKSQDQTDPNKNNNDIPACVSVPYKLCAGNKLQASVPAAYTNVVWFKGTTQVGTGNTILLSEPGSYTFTATNVTCPVGGCCPIVIEASADCCPVSLCVPVVLKKIKA</sequence>
<dbReference type="RefSeq" id="WP_013930697.1">
    <property type="nucleotide sequence ID" value="NC_015703.1"/>
</dbReference>
<dbReference type="KEGG" id="rsi:Runsl_5117"/>
<dbReference type="InterPro" id="IPR001434">
    <property type="entry name" value="OmcB-like_DUF11"/>
</dbReference>
<dbReference type="InterPro" id="IPR047589">
    <property type="entry name" value="DUF11_rpt"/>
</dbReference>
<dbReference type="Pfam" id="PF01345">
    <property type="entry name" value="DUF11"/>
    <property type="match status" value="1"/>
</dbReference>
<dbReference type="Gene3D" id="2.60.40.10">
    <property type="entry name" value="Immunoglobulins"/>
    <property type="match status" value="1"/>
</dbReference>
<dbReference type="InterPro" id="IPR013783">
    <property type="entry name" value="Ig-like_fold"/>
</dbReference>
<gene>
    <name evidence="2" type="ordered locus">Runsl_5117</name>
</gene>
<organism evidence="2 3">
    <name type="scientific">Runella slithyformis (strain ATCC 29530 / DSM 19594 / LMG 11500 / NCIMB 11436 / LSU 4)</name>
    <dbReference type="NCBI Taxonomy" id="761193"/>
    <lineage>
        <taxon>Bacteria</taxon>
        <taxon>Pseudomonadati</taxon>
        <taxon>Bacteroidota</taxon>
        <taxon>Cytophagia</taxon>
        <taxon>Cytophagales</taxon>
        <taxon>Spirosomataceae</taxon>
        <taxon>Runella</taxon>
    </lineage>
</organism>
<evidence type="ECO:0000313" key="2">
    <source>
        <dbReference type="EMBL" id="AEI51419.1"/>
    </source>
</evidence>
<evidence type="ECO:0000313" key="3">
    <source>
        <dbReference type="Proteomes" id="UP000000493"/>
    </source>
</evidence>
<evidence type="ECO:0000259" key="1">
    <source>
        <dbReference type="Pfam" id="PF01345"/>
    </source>
</evidence>
<proteinExistence type="predicted"/>
<feature type="domain" description="DUF11" evidence="1">
    <location>
        <begin position="215"/>
        <end position="323"/>
    </location>
</feature>